<evidence type="ECO:0000313" key="9">
    <source>
        <dbReference type="Proteomes" id="UP000265964"/>
    </source>
</evidence>
<comment type="caution">
    <text evidence="8">The sequence shown here is derived from an EMBL/GenBank/DDBJ whole genome shotgun (WGS) entry which is preliminary data.</text>
</comment>
<feature type="transmembrane region" description="Helical" evidence="7">
    <location>
        <begin position="241"/>
        <end position="265"/>
    </location>
</feature>
<feature type="transmembrane region" description="Helical" evidence="7">
    <location>
        <begin position="86"/>
        <end position="104"/>
    </location>
</feature>
<proteinExistence type="inferred from homology"/>
<feature type="transmembrane region" description="Helical" evidence="7">
    <location>
        <begin position="355"/>
        <end position="375"/>
    </location>
</feature>
<dbReference type="RefSeq" id="WP_119534385.1">
    <property type="nucleotide sequence ID" value="NZ_NRJF01000059.1"/>
</dbReference>
<dbReference type="PANTHER" id="PTHR43337:SF4">
    <property type="entry name" value="GUANINE_HYPOXANTHINE PERMEASE GHXQ"/>
    <property type="match status" value="1"/>
</dbReference>
<keyword evidence="5 7" id="KW-1133">Transmembrane helix</keyword>
<evidence type="ECO:0000256" key="5">
    <source>
        <dbReference type="ARBA" id="ARBA00022989"/>
    </source>
</evidence>
<dbReference type="InterPro" id="IPR006043">
    <property type="entry name" value="NCS2"/>
</dbReference>
<evidence type="ECO:0000256" key="7">
    <source>
        <dbReference type="SAM" id="Phobius"/>
    </source>
</evidence>
<dbReference type="Pfam" id="PF00860">
    <property type="entry name" value="Xan_ur_permease"/>
    <property type="match status" value="1"/>
</dbReference>
<feature type="transmembrane region" description="Helical" evidence="7">
    <location>
        <begin position="426"/>
        <end position="446"/>
    </location>
</feature>
<comment type="subcellular location">
    <subcellularLocation>
        <location evidence="1">Membrane</location>
        <topology evidence="1">Multi-pass membrane protein</topology>
    </subcellularLocation>
</comment>
<feature type="transmembrane region" description="Helical" evidence="7">
    <location>
        <begin position="146"/>
        <end position="168"/>
    </location>
</feature>
<sequence length="447" mass="46496">MSTSNSPTNLSPIDKYFEITKSGSSIRTEITAGLTTFLAMVYSAITVPAMLSAAGFPAESVFIATCLMTGLGTLLMGFWAKLPMAIGGDIALTAFVAFSIVLGQKVPVNTALGMILIMGITFTIISITGIRAWILRNLPHSIAHGAGVGIGLFLILVACSNVQIVVANTASSLPVKLGDFTSFPVLASFIGLFLIIALEAMRVKGGILIVIVLITILGLIFDPKVTYQGFFEVPSFGAENLLFKFDLASVFNTTLIPIVLALVLSTVFDATSTVRAVAGNAGLVDAKGQIKNGNRALTADSVSSVFAGLVGTAPAAVYLESGAGTAAGGKTGLTAIVAGVAFLLILFFKPLAFLVPFYATAPALMYVGLLMVSSVKDLNFNDLIGSGSALVTAVFIGFTANIVTGLMLGFTCLVLGRIVARQFDKLNFGTVIIALILFVFYISGIAI</sequence>
<keyword evidence="6 7" id="KW-0472">Membrane</keyword>
<reference evidence="8 9" key="1">
    <citation type="submission" date="2017-08" db="EMBL/GenBank/DDBJ databases">
        <title>Reclassification of Bisgaard taxon 37 and 44.</title>
        <authorList>
            <person name="Christensen H."/>
        </authorList>
    </citation>
    <scope>NUCLEOTIDE SEQUENCE [LARGE SCALE GENOMIC DNA]</scope>
    <source>
        <strain evidence="8 9">EEAB3T1</strain>
    </source>
</reference>
<evidence type="ECO:0000256" key="3">
    <source>
        <dbReference type="ARBA" id="ARBA00022448"/>
    </source>
</evidence>
<feature type="transmembrane region" description="Helical" evidence="7">
    <location>
        <begin position="387"/>
        <end position="414"/>
    </location>
</feature>
<dbReference type="OrthoDB" id="9808458at2"/>
<dbReference type="GO" id="GO:0005886">
    <property type="term" value="C:plasma membrane"/>
    <property type="evidence" value="ECO:0007669"/>
    <property type="project" value="TreeGrafter"/>
</dbReference>
<feature type="transmembrane region" description="Helical" evidence="7">
    <location>
        <begin position="205"/>
        <end position="221"/>
    </location>
</feature>
<evidence type="ECO:0000256" key="1">
    <source>
        <dbReference type="ARBA" id="ARBA00004141"/>
    </source>
</evidence>
<gene>
    <name evidence="8" type="ORF">CKF59_02380</name>
</gene>
<name>A0A3A1YER5_9GAMM</name>
<evidence type="ECO:0000256" key="6">
    <source>
        <dbReference type="ARBA" id="ARBA00023136"/>
    </source>
</evidence>
<dbReference type="AlphaFoldDB" id="A0A3A1YER5"/>
<dbReference type="InterPro" id="IPR045018">
    <property type="entry name" value="Azg-like"/>
</dbReference>
<keyword evidence="9" id="KW-1185">Reference proteome</keyword>
<organism evidence="8 9">
    <name type="scientific">Psittacicella gerlachiana</name>
    <dbReference type="NCBI Taxonomy" id="2028574"/>
    <lineage>
        <taxon>Bacteria</taxon>
        <taxon>Pseudomonadati</taxon>
        <taxon>Pseudomonadota</taxon>
        <taxon>Gammaproteobacteria</taxon>
        <taxon>Pasteurellales</taxon>
        <taxon>Psittacicellaceae</taxon>
        <taxon>Psittacicella</taxon>
    </lineage>
</organism>
<accession>A0A3A1YER5</accession>
<feature type="transmembrane region" description="Helical" evidence="7">
    <location>
        <begin position="331"/>
        <end position="348"/>
    </location>
</feature>
<feature type="transmembrane region" description="Helical" evidence="7">
    <location>
        <begin position="180"/>
        <end position="198"/>
    </location>
</feature>
<feature type="transmembrane region" description="Helical" evidence="7">
    <location>
        <begin position="297"/>
        <end position="319"/>
    </location>
</feature>
<feature type="transmembrane region" description="Helical" evidence="7">
    <location>
        <begin position="60"/>
        <end position="79"/>
    </location>
</feature>
<evidence type="ECO:0000313" key="8">
    <source>
        <dbReference type="EMBL" id="RIY36723.1"/>
    </source>
</evidence>
<protein>
    <submittedName>
        <fullName evidence="8">Permease</fullName>
    </submittedName>
</protein>
<dbReference type="Proteomes" id="UP000265964">
    <property type="component" value="Unassembled WGS sequence"/>
</dbReference>
<dbReference type="GO" id="GO:0015208">
    <property type="term" value="F:guanine transmembrane transporter activity"/>
    <property type="evidence" value="ECO:0007669"/>
    <property type="project" value="TreeGrafter"/>
</dbReference>
<keyword evidence="4 7" id="KW-0812">Transmembrane</keyword>
<keyword evidence="3" id="KW-0813">Transport</keyword>
<comment type="similarity">
    <text evidence="2">Belongs to the nucleobase:cation symporter-2 (NCS2) (TC 2.A.40) family. Azg-like subfamily.</text>
</comment>
<dbReference type="EMBL" id="NRJF01000059">
    <property type="protein sequence ID" value="RIY36723.1"/>
    <property type="molecule type" value="Genomic_DNA"/>
</dbReference>
<dbReference type="PANTHER" id="PTHR43337">
    <property type="entry name" value="XANTHINE/URACIL PERMEASE C887.17-RELATED"/>
    <property type="match status" value="1"/>
</dbReference>
<feature type="transmembrane region" description="Helical" evidence="7">
    <location>
        <begin position="110"/>
        <end position="134"/>
    </location>
</feature>
<evidence type="ECO:0000256" key="4">
    <source>
        <dbReference type="ARBA" id="ARBA00022692"/>
    </source>
</evidence>
<feature type="transmembrane region" description="Helical" evidence="7">
    <location>
        <begin position="30"/>
        <end position="54"/>
    </location>
</feature>
<evidence type="ECO:0000256" key="2">
    <source>
        <dbReference type="ARBA" id="ARBA00005697"/>
    </source>
</evidence>